<dbReference type="InterPro" id="IPR032812">
    <property type="entry name" value="SbsA_Ig"/>
</dbReference>
<feature type="chain" id="PRO_5046399436" evidence="3">
    <location>
        <begin position="22"/>
        <end position="553"/>
    </location>
</feature>
<evidence type="ECO:0000313" key="6">
    <source>
        <dbReference type="Proteomes" id="UP001596163"/>
    </source>
</evidence>
<keyword evidence="1 3" id="KW-0732">Signal</keyword>
<gene>
    <name evidence="5" type="ORF">ACFPIK_07290</name>
</gene>
<feature type="region of interest" description="Disordered" evidence="2">
    <location>
        <begin position="24"/>
        <end position="50"/>
    </location>
</feature>
<keyword evidence="6" id="KW-1185">Reference proteome</keyword>
<evidence type="ECO:0000259" key="4">
    <source>
        <dbReference type="Pfam" id="PF13205"/>
    </source>
</evidence>
<evidence type="ECO:0000256" key="3">
    <source>
        <dbReference type="SAM" id="SignalP"/>
    </source>
</evidence>
<dbReference type="Pfam" id="PF13205">
    <property type="entry name" value="Big_5"/>
    <property type="match status" value="1"/>
</dbReference>
<accession>A0ABW0BX61</accession>
<evidence type="ECO:0000256" key="2">
    <source>
        <dbReference type="SAM" id="MobiDB-lite"/>
    </source>
</evidence>
<proteinExistence type="predicted"/>
<reference evidence="6" key="1">
    <citation type="journal article" date="2019" name="Int. J. Syst. Evol. Microbiol.">
        <title>The Global Catalogue of Microorganisms (GCM) 10K type strain sequencing project: providing services to taxonomists for standard genome sequencing and annotation.</title>
        <authorList>
            <consortium name="The Broad Institute Genomics Platform"/>
            <consortium name="The Broad Institute Genome Sequencing Center for Infectious Disease"/>
            <person name="Wu L."/>
            <person name="Ma J."/>
        </authorList>
    </citation>
    <scope>NUCLEOTIDE SEQUENCE [LARGE SCALE GENOMIC DNA]</scope>
    <source>
        <strain evidence="6">CGMCC 1.7030</strain>
    </source>
</reference>
<dbReference type="RefSeq" id="WP_377913732.1">
    <property type="nucleotide sequence ID" value="NZ_JBHSKS010000004.1"/>
</dbReference>
<protein>
    <submittedName>
        <fullName evidence="5">Ig-like domain-containing domain</fullName>
    </submittedName>
</protein>
<name>A0ABW0BX61_9BACT</name>
<organism evidence="5 6">
    <name type="scientific">Algoriphagus aquatilis</name>
    <dbReference type="NCBI Taxonomy" id="490186"/>
    <lineage>
        <taxon>Bacteria</taxon>
        <taxon>Pseudomonadati</taxon>
        <taxon>Bacteroidota</taxon>
        <taxon>Cytophagia</taxon>
        <taxon>Cytophagales</taxon>
        <taxon>Cyclobacteriaceae</taxon>
        <taxon>Algoriphagus</taxon>
    </lineage>
</organism>
<dbReference type="Proteomes" id="UP001596163">
    <property type="component" value="Unassembled WGS sequence"/>
</dbReference>
<evidence type="ECO:0000313" key="5">
    <source>
        <dbReference type="EMBL" id="MFC5191568.1"/>
    </source>
</evidence>
<comment type="caution">
    <text evidence="5">The sequence shown here is derived from an EMBL/GenBank/DDBJ whole genome shotgun (WGS) entry which is preliminary data.</text>
</comment>
<dbReference type="EMBL" id="JBHSKS010000004">
    <property type="protein sequence ID" value="MFC5191568.1"/>
    <property type="molecule type" value="Genomic_DNA"/>
</dbReference>
<sequence>MKSIKALLFLIFIQAVLVSCAKQSSPTGGPRDEDPPKLIESNPKDQSLNTKPEQIKLTFDEFVALENANKGVVITPRIDKDKIEFTALKNTVLVNLNQDLEDSTTYVFDFQKAVVDLSEKNPAENLKIVFSTGTSIDSLNISGNINFYYPENKEDYKNVLVGVYPLTDTTDVFTAQPYYLGQVDTLGNFNISNVKNGSYKAYAWRDLNGNLKGESKSEDYDFMLDTIFLESDISGIQFNLSKADLTPIRIIRSAATGKNFDIVLNRNPIESSVKNQDVGKNYFFSTSDKRIRIYSKTAVKDSIAFNISVLDSVGFKKDTLIWGKFPESERKPEKLETSINSGKNFYQNLEIELKFNKPIQAVNFDSLYIQYDTASIIKINEKMVNFSDSSRMDLLKINLIIPDSITKEILTLRAADSTFIDIEGQYNDKKIEANYRKLKRENLADEIKGQILNARPPFIVQLIDNKDEVLREIYVDKGNHYSFKLVEPGTFKIRVIEDLNGNKRWDPSNFIQKRHAERVFYFKGEEEKSEIILRGGWTLEDQDINASRKTGKN</sequence>
<evidence type="ECO:0000256" key="1">
    <source>
        <dbReference type="ARBA" id="ARBA00022729"/>
    </source>
</evidence>
<dbReference type="PROSITE" id="PS51257">
    <property type="entry name" value="PROKAR_LIPOPROTEIN"/>
    <property type="match status" value="1"/>
</dbReference>
<feature type="domain" description="SbsA Ig-like" evidence="4">
    <location>
        <begin position="32"/>
        <end position="132"/>
    </location>
</feature>
<feature type="signal peptide" evidence="3">
    <location>
        <begin position="1"/>
        <end position="21"/>
    </location>
</feature>